<dbReference type="Pfam" id="PF00501">
    <property type="entry name" value="AMP-binding"/>
    <property type="match status" value="1"/>
</dbReference>
<dbReference type="InterPro" id="IPR020806">
    <property type="entry name" value="PKS_PP-bd"/>
</dbReference>
<reference evidence="6 7" key="1">
    <citation type="submission" date="2015-11" db="EMBL/GenBank/DDBJ databases">
        <authorList>
            <person name="Sahl J."/>
            <person name="Wagner D."/>
            <person name="Keim P."/>
        </authorList>
    </citation>
    <scope>NUCLEOTIDE SEQUENCE [LARGE SCALE GENOMIC DNA]</scope>
    <source>
        <strain evidence="6 7">BDU18</strain>
    </source>
</reference>
<dbReference type="EMBL" id="LNJQ01000001">
    <property type="protein sequence ID" value="KWZ41656.1"/>
    <property type="molecule type" value="Genomic_DNA"/>
</dbReference>
<dbReference type="InterPro" id="IPR020802">
    <property type="entry name" value="TesA-like"/>
</dbReference>
<dbReference type="Gene3D" id="3.30.300.30">
    <property type="match status" value="1"/>
</dbReference>
<evidence type="ECO:0000256" key="2">
    <source>
        <dbReference type="ARBA" id="ARBA00022450"/>
    </source>
</evidence>
<organism evidence="6 7">
    <name type="scientific">Burkholderia savannae</name>
    <dbReference type="NCBI Taxonomy" id="1637837"/>
    <lineage>
        <taxon>Bacteria</taxon>
        <taxon>Pseudomonadati</taxon>
        <taxon>Pseudomonadota</taxon>
        <taxon>Betaproteobacteria</taxon>
        <taxon>Burkholderiales</taxon>
        <taxon>Burkholderiaceae</taxon>
        <taxon>Burkholderia</taxon>
        <taxon>pseudomallei group</taxon>
    </lineage>
</organism>
<dbReference type="InterPro" id="IPR009081">
    <property type="entry name" value="PP-bd_ACP"/>
</dbReference>
<evidence type="ECO:0000259" key="5">
    <source>
        <dbReference type="PROSITE" id="PS50075"/>
    </source>
</evidence>
<dbReference type="InterPro" id="IPR001031">
    <property type="entry name" value="Thioesterase"/>
</dbReference>
<dbReference type="Proteomes" id="UP000070255">
    <property type="component" value="Unassembled WGS sequence"/>
</dbReference>
<keyword evidence="3" id="KW-0597">Phosphoprotein</keyword>
<name>A0ABR5T9H9_9BURK</name>
<feature type="domain" description="Carrier" evidence="5">
    <location>
        <begin position="981"/>
        <end position="1056"/>
    </location>
</feature>
<dbReference type="Pfam" id="PF13193">
    <property type="entry name" value="AMP-binding_C"/>
    <property type="match status" value="1"/>
</dbReference>
<dbReference type="Gene3D" id="3.40.50.12780">
    <property type="entry name" value="N-terminal domain of ligase-like"/>
    <property type="match status" value="1"/>
</dbReference>
<dbReference type="SMART" id="SM00823">
    <property type="entry name" value="PKS_PP"/>
    <property type="match status" value="1"/>
</dbReference>
<dbReference type="Pfam" id="PF00975">
    <property type="entry name" value="Thioesterase"/>
    <property type="match status" value="1"/>
</dbReference>
<comment type="caution">
    <text evidence="6">The sequence shown here is derived from an EMBL/GenBank/DDBJ whole genome shotgun (WGS) entry which is preliminary data.</text>
</comment>
<dbReference type="Pfam" id="PF00668">
    <property type="entry name" value="Condensation"/>
    <property type="match status" value="1"/>
</dbReference>
<dbReference type="InterPro" id="IPR025110">
    <property type="entry name" value="AMP-bd_C"/>
</dbReference>
<evidence type="ECO:0000256" key="3">
    <source>
        <dbReference type="ARBA" id="ARBA00022553"/>
    </source>
</evidence>
<dbReference type="SUPFAM" id="SSF52777">
    <property type="entry name" value="CoA-dependent acyltransferases"/>
    <property type="match status" value="2"/>
</dbReference>
<dbReference type="InterPro" id="IPR045851">
    <property type="entry name" value="AMP-bd_C_sf"/>
</dbReference>
<proteinExistence type="predicted"/>
<dbReference type="SUPFAM" id="SSF53474">
    <property type="entry name" value="alpha/beta-Hydrolases"/>
    <property type="match status" value="1"/>
</dbReference>
<evidence type="ECO:0000256" key="1">
    <source>
        <dbReference type="ARBA" id="ARBA00001957"/>
    </source>
</evidence>
<dbReference type="NCBIfam" id="TIGR01733">
    <property type="entry name" value="AA-adenyl-dom"/>
    <property type="match status" value="1"/>
</dbReference>
<dbReference type="InterPro" id="IPR001242">
    <property type="entry name" value="Condensation_dom"/>
</dbReference>
<keyword evidence="2" id="KW-0596">Phosphopantetheine</keyword>
<dbReference type="PROSITE" id="PS50075">
    <property type="entry name" value="CARRIER"/>
    <property type="match status" value="1"/>
</dbReference>
<keyword evidence="4" id="KW-0479">Metal-binding</keyword>
<dbReference type="CDD" id="cd05930">
    <property type="entry name" value="A_NRPS"/>
    <property type="match status" value="1"/>
</dbReference>
<dbReference type="PANTHER" id="PTHR45527:SF1">
    <property type="entry name" value="FATTY ACID SYNTHASE"/>
    <property type="match status" value="1"/>
</dbReference>
<dbReference type="InterPro" id="IPR006162">
    <property type="entry name" value="Ppantetheine_attach_site"/>
</dbReference>
<dbReference type="Pfam" id="PF00550">
    <property type="entry name" value="PP-binding"/>
    <property type="match status" value="1"/>
</dbReference>
<evidence type="ECO:0000256" key="4">
    <source>
        <dbReference type="ARBA" id="ARBA00022723"/>
    </source>
</evidence>
<dbReference type="SUPFAM" id="SSF56801">
    <property type="entry name" value="Acetyl-CoA synthetase-like"/>
    <property type="match status" value="1"/>
</dbReference>
<dbReference type="InterPro" id="IPR010071">
    <property type="entry name" value="AA_adenyl_dom"/>
</dbReference>
<dbReference type="PROSITE" id="PS00012">
    <property type="entry name" value="PHOSPHOPANTETHEINE"/>
    <property type="match status" value="1"/>
</dbReference>
<protein>
    <submittedName>
        <fullName evidence="6">Non-ribosomal peptide synthetase</fullName>
    </submittedName>
</protein>
<keyword evidence="7" id="KW-1185">Reference proteome</keyword>
<evidence type="ECO:0000313" key="6">
    <source>
        <dbReference type="EMBL" id="KWZ41656.1"/>
    </source>
</evidence>
<dbReference type="PANTHER" id="PTHR45527">
    <property type="entry name" value="NONRIBOSOMAL PEPTIDE SYNTHETASE"/>
    <property type="match status" value="1"/>
</dbReference>
<dbReference type="InterPro" id="IPR042099">
    <property type="entry name" value="ANL_N_sf"/>
</dbReference>
<comment type="cofactor">
    <cofactor evidence="1">
        <name>pantetheine 4'-phosphate</name>
        <dbReference type="ChEBI" id="CHEBI:47942"/>
    </cofactor>
</comment>
<accession>A0ABR5T9H9</accession>
<dbReference type="SMART" id="SM00824">
    <property type="entry name" value="PKS_TE"/>
    <property type="match status" value="1"/>
</dbReference>
<dbReference type="Gene3D" id="3.40.50.1820">
    <property type="entry name" value="alpha/beta hydrolase"/>
    <property type="match status" value="1"/>
</dbReference>
<dbReference type="InterPro" id="IPR036736">
    <property type="entry name" value="ACP-like_sf"/>
</dbReference>
<dbReference type="Gene3D" id="3.30.559.30">
    <property type="entry name" value="Nonribosomal peptide synthetase, condensation domain"/>
    <property type="match status" value="1"/>
</dbReference>
<dbReference type="InterPro" id="IPR029058">
    <property type="entry name" value="AB_hydrolase_fold"/>
</dbReference>
<dbReference type="InterPro" id="IPR023213">
    <property type="entry name" value="CAT-like_dom_sf"/>
</dbReference>
<evidence type="ECO:0000313" key="7">
    <source>
        <dbReference type="Proteomes" id="UP000070255"/>
    </source>
</evidence>
<dbReference type="Gene3D" id="3.30.559.10">
    <property type="entry name" value="Chloramphenicol acetyltransferase-like domain"/>
    <property type="match status" value="1"/>
</dbReference>
<sequence>MQQTSQRMRATSAQYGIWVAQQVDPEDPGYLTAETIELVGALDVDALAASVEAVLDRADTLHMRFEWADDALWQHRRPERAQLRVVDFAAHDDPEAAARVWMQASLSVCCDVTSDALYRTALLRLSPQRHWWYLQIHHIAIDGFGFSLIEQAVAARYNARVAGAPPPALPDWNVERVVAAEAAYRETGGFERDQTFWIEHLRNVPAPAEIAPKRDVGATALRRVLTLAPEQVRALCAAAERAGAEWTAWMLAAIGVWLGKQSGQRDLTFGLPVMNRLGTPALNVPCMAMNIVPFGVHVRADATPRTLAADAVRRLRAIRPHLYYRYGWIRGDLGLLEHNTFLFNQAVNLMPFERRIAFAGLKSDTQAVSGGPVKDLNVTLVVRDGAWRVTLEANPNAYDDARMSALADSLSAWLFAFAAHEPDAPLMPLLHDLPPPSICRGEPLAEPVADVLALVRRAAERAPSQLAIEAGDARIDYRMLLARSDAIAAALVRHGANARSRIAILAPRSPDAIASMLAVLQIGGAFVPIDPDGPARRTASVLADAAPDLVLTHARWRQDAGAATAVDLDEIDAADAADAAGACEASAASDADADADAARIAHSAVASSVEPDPRHPAYLLYTSGSTGKPNGVLVGRRALAQFVASTRALYGVGSADRVLQFAPLHFDASLEEIFVTLCRGATLVLRDDAMLDSVATFAAAVERLGVTVLDLPTAYWHVLAHALDAESARRLGSVRLTIVGGEAALPERIARWRELLPRQILLNTYGPTEATIIATAARVGGPGAVWRAGEAVPIGLPRPGVDARIVDARLYPVAAGRVGELVLVGDALALGYLNDSELTAARFVALPDTGERAYRTGDLAQWRDAQLRFAGRVDHQVKISGLRIEPLEIENLLLRMPNVREAAVVPVARGAGVCTLTAFVVGERDVDALRALLAQSLPAPAIPDGWHVLDALPRNPNGKTDRKALLARAAQRRADAAGGDAGASELERQVMQVWRQVLGDVSLTGASNFFDLGGKSLQAIQAAAQLAIELRRDVPVSMLFRHATVRSLAQALTAPLAYHRPQTAHDAFAPSLAIQAGRADAPALICLHPADGLAWGYLRVARHLPDVTVHGLQLSVDETRGAQDFDALIERYAARVRALQPDGPYHLLGWSLGGALAHGVAAKLRGTGHAVGLLALMDSYPASAWAAHPMPTLRDALQILLTVNGDFDTEGVAHDVLRQRLLRANSAFAALGAPGLDAHADQVLRQMRLFRASETPRYDGDVLLFRAARNPAHVPTPAAWSAHLRPGALACRVLACSHEGMSDPAPMAEIGAALAERLHANAHKFDDFSGA</sequence>
<gene>
    <name evidence="6" type="ORF">WS72_01330</name>
</gene>
<dbReference type="SUPFAM" id="SSF47336">
    <property type="entry name" value="ACP-like"/>
    <property type="match status" value="1"/>
</dbReference>
<dbReference type="InterPro" id="IPR000873">
    <property type="entry name" value="AMP-dep_synth/lig_dom"/>
</dbReference>